<dbReference type="EC" id="3.2.1.1" evidence="3"/>
<dbReference type="SUPFAM" id="SSF51445">
    <property type="entry name" value="(Trans)glycosidases"/>
    <property type="match status" value="1"/>
</dbReference>
<keyword evidence="1" id="KW-0732">Signal</keyword>
<dbReference type="GO" id="GO:0004556">
    <property type="term" value="F:alpha-amylase activity"/>
    <property type="evidence" value="ECO:0007669"/>
    <property type="project" value="UniProtKB-EC"/>
</dbReference>
<dbReference type="PANTHER" id="PTHR10357">
    <property type="entry name" value="ALPHA-AMYLASE FAMILY MEMBER"/>
    <property type="match status" value="1"/>
</dbReference>
<keyword evidence="3" id="KW-0378">Hydrolase</keyword>
<evidence type="ECO:0000313" key="4">
    <source>
        <dbReference type="Proteomes" id="UP000779070"/>
    </source>
</evidence>
<dbReference type="SMART" id="SM00642">
    <property type="entry name" value="Aamy"/>
    <property type="match status" value="1"/>
</dbReference>
<reference evidence="3 4" key="1">
    <citation type="submission" date="2021-02" db="EMBL/GenBank/DDBJ databases">
        <title>Draft Genome Sequences of 5 Vibrio neptunius Strains Isolated From of Bivalve Hatcheries.</title>
        <authorList>
            <person name="Galvis F."/>
            <person name="Barja J.L."/>
            <person name="Lemos M.L."/>
            <person name="Balado M."/>
        </authorList>
    </citation>
    <scope>NUCLEOTIDE SEQUENCE [LARGE SCALE GENOMIC DNA]</scope>
    <source>
        <strain evidence="3 4">PP-145.98</strain>
    </source>
</reference>
<dbReference type="InterPro" id="IPR017853">
    <property type="entry name" value="GH"/>
</dbReference>
<protein>
    <submittedName>
        <fullName evidence="3">Alpha-amylase</fullName>
        <ecNumber evidence="3">3.2.1.1</ecNumber>
    </submittedName>
</protein>
<feature type="signal peptide" evidence="1">
    <location>
        <begin position="1"/>
        <end position="21"/>
    </location>
</feature>
<evidence type="ECO:0000313" key="3">
    <source>
        <dbReference type="EMBL" id="MBN3580072.1"/>
    </source>
</evidence>
<accession>A0ABS3AAH6</accession>
<keyword evidence="3" id="KW-0326">Glycosidase</keyword>
<dbReference type="InterPro" id="IPR006047">
    <property type="entry name" value="GH13_cat_dom"/>
</dbReference>
<gene>
    <name evidence="3" type="ORF">JYA62_20655</name>
</gene>
<proteinExistence type="predicted"/>
<organism evidence="3 4">
    <name type="scientific">Vibrio neptunius</name>
    <dbReference type="NCBI Taxonomy" id="170651"/>
    <lineage>
        <taxon>Bacteria</taxon>
        <taxon>Pseudomonadati</taxon>
        <taxon>Pseudomonadota</taxon>
        <taxon>Gammaproteobacteria</taxon>
        <taxon>Vibrionales</taxon>
        <taxon>Vibrionaceae</taxon>
        <taxon>Vibrio</taxon>
    </lineage>
</organism>
<sequence>MKPTHLSLTVLTALISLSSLATPTLTISTTTTSRDFPLSTSDPLVLPLKKETYQVNISGIDGTCPSVTEPTVKFRKPLSLNCNSATELSVKIRFSGDYSFAYDDTQHTITIAREAKKIAAKKFTRPIPDVACEQYKGGEVTLSLGDTFSEDTQLREVFSNQLVTVQNNQVRLTPAPSSGGLVLLEQADTSASSAQFNYRNANIYFAMVDRFNNGDTSNDHSYGRKKDGKQEVGTFHGGDLKGLTEKLNYIQSLGTDVIWLSPIVEQVHGFVGGGEKGSFPFYSYHGYWTRDFTKIDQNFGNEEDLKQLVTQAHKHGMRIFLDAVVNHSGYSTLADLQFDNINVVNTQNMPDRWQNWAPKSGQNWHSFNDSVDYASSNWQQWWGKDWVRAGLPGYSKPGSNDITKTLAGLPDFLTESKQPVTPPKWLLDNPGTRVQARESYTVSDYLIEWQTDWVKRFGIDGFRVDTVKHVEGDVWKRLKSEATNSLEQWRTNNNQTGQPFWMLGEVWGHSAYRSPYANQGFDALINFDMQKKLDKGAACLSQMQETYQNYADSMQETPDFTPVSYMSSHDTELFFSRFNSFEMQRNAANALLLSPGAVQVYYGDEVGRGLGPYADDFHQGTRSDMLWKLSKERQQLLKHWQTLGKFRQSHPAIGAGVHKEIGNNSAYVFSRSLEDDAVVVGFVGK</sequence>
<evidence type="ECO:0000256" key="1">
    <source>
        <dbReference type="SAM" id="SignalP"/>
    </source>
</evidence>
<dbReference type="Pfam" id="PF00128">
    <property type="entry name" value="Alpha-amylase"/>
    <property type="match status" value="2"/>
</dbReference>
<evidence type="ECO:0000259" key="2">
    <source>
        <dbReference type="SMART" id="SM00642"/>
    </source>
</evidence>
<feature type="domain" description="Glycosyl hydrolase family 13 catalytic" evidence="2">
    <location>
        <begin position="205"/>
        <end position="647"/>
    </location>
</feature>
<name>A0ABS3AAH6_9VIBR</name>
<dbReference type="PANTHER" id="PTHR10357:SF209">
    <property type="entry name" value="PERIPLASMIC ALPHA-AMYLASE"/>
    <property type="match status" value="1"/>
</dbReference>
<dbReference type="NCBIfam" id="NF007051">
    <property type="entry name" value="PRK09505.1-1"/>
    <property type="match status" value="1"/>
</dbReference>
<feature type="chain" id="PRO_5045801173" evidence="1">
    <location>
        <begin position="22"/>
        <end position="685"/>
    </location>
</feature>
<dbReference type="EMBL" id="JAFHLB010000036">
    <property type="protein sequence ID" value="MBN3580072.1"/>
    <property type="molecule type" value="Genomic_DNA"/>
</dbReference>
<dbReference type="InterPro" id="IPR014635">
    <property type="entry name" value="A_amylase_MalS"/>
</dbReference>
<dbReference type="PIRSF" id="PIRSF036917">
    <property type="entry name" value="Alph_amls_MalS"/>
    <property type="match status" value="1"/>
</dbReference>
<dbReference type="Gene3D" id="3.20.20.80">
    <property type="entry name" value="Glycosidases"/>
    <property type="match status" value="2"/>
</dbReference>
<comment type="caution">
    <text evidence="3">The sequence shown here is derived from an EMBL/GenBank/DDBJ whole genome shotgun (WGS) entry which is preliminary data.</text>
</comment>
<dbReference type="Proteomes" id="UP000779070">
    <property type="component" value="Unassembled WGS sequence"/>
</dbReference>
<keyword evidence="4" id="KW-1185">Reference proteome</keyword>